<name>A0A1W0CTC1_9NEIS</name>
<dbReference type="SMART" id="SM00448">
    <property type="entry name" value="REC"/>
    <property type="match status" value="1"/>
</dbReference>
<protein>
    <recommendedName>
        <fullName evidence="7">GGDEF domain-containing response regulator</fullName>
    </recommendedName>
</protein>
<dbReference type="SMART" id="SM00267">
    <property type="entry name" value="GGDEF"/>
    <property type="match status" value="1"/>
</dbReference>
<dbReference type="InterPro" id="IPR000160">
    <property type="entry name" value="GGDEF_dom"/>
</dbReference>
<dbReference type="InterPro" id="IPR001789">
    <property type="entry name" value="Sig_transdc_resp-reg_receiver"/>
</dbReference>
<dbReference type="RefSeq" id="WP_081555832.1">
    <property type="nucleotide sequence ID" value="NZ_MUKV01000017.1"/>
</dbReference>
<dbReference type="CDD" id="cd01949">
    <property type="entry name" value="GGDEF"/>
    <property type="match status" value="1"/>
</dbReference>
<dbReference type="InterPro" id="IPR035919">
    <property type="entry name" value="EAL_sf"/>
</dbReference>
<dbReference type="CDD" id="cd01948">
    <property type="entry name" value="EAL"/>
    <property type="match status" value="1"/>
</dbReference>
<dbReference type="Pfam" id="PF00072">
    <property type="entry name" value="Response_reg"/>
    <property type="match status" value="1"/>
</dbReference>
<dbReference type="PROSITE" id="PS50887">
    <property type="entry name" value="GGDEF"/>
    <property type="match status" value="1"/>
</dbReference>
<evidence type="ECO:0000259" key="2">
    <source>
        <dbReference type="PROSITE" id="PS50110"/>
    </source>
</evidence>
<dbReference type="PROSITE" id="PS50110">
    <property type="entry name" value="RESPONSE_REGULATORY"/>
    <property type="match status" value="1"/>
</dbReference>
<dbReference type="Pfam" id="PF00990">
    <property type="entry name" value="GGDEF"/>
    <property type="match status" value="1"/>
</dbReference>
<dbReference type="Pfam" id="PF00563">
    <property type="entry name" value="EAL"/>
    <property type="match status" value="1"/>
</dbReference>
<dbReference type="SUPFAM" id="SSF55073">
    <property type="entry name" value="Nucleotide cyclase"/>
    <property type="match status" value="1"/>
</dbReference>
<dbReference type="Gene3D" id="3.40.50.2300">
    <property type="match status" value="1"/>
</dbReference>
<dbReference type="InterPro" id="IPR029787">
    <property type="entry name" value="Nucleotide_cyclase"/>
</dbReference>
<dbReference type="NCBIfam" id="TIGR00254">
    <property type="entry name" value="GGDEF"/>
    <property type="match status" value="1"/>
</dbReference>
<gene>
    <name evidence="5" type="ORF">B0T45_13550</name>
</gene>
<evidence type="ECO:0000259" key="3">
    <source>
        <dbReference type="PROSITE" id="PS50883"/>
    </source>
</evidence>
<evidence type="ECO:0000256" key="1">
    <source>
        <dbReference type="PROSITE-ProRule" id="PRU00169"/>
    </source>
</evidence>
<accession>A0A1W0CTC1</accession>
<organism evidence="5 6">
    <name type="scientific">Chromobacterium haemolyticum</name>
    <dbReference type="NCBI Taxonomy" id="394935"/>
    <lineage>
        <taxon>Bacteria</taxon>
        <taxon>Pseudomonadati</taxon>
        <taxon>Pseudomonadota</taxon>
        <taxon>Betaproteobacteria</taxon>
        <taxon>Neisseriales</taxon>
        <taxon>Chromobacteriaceae</taxon>
        <taxon>Chromobacterium</taxon>
    </lineage>
</organism>
<dbReference type="InterPro" id="IPR052155">
    <property type="entry name" value="Biofilm_reg_signaling"/>
</dbReference>
<evidence type="ECO:0000259" key="4">
    <source>
        <dbReference type="PROSITE" id="PS50887"/>
    </source>
</evidence>
<feature type="domain" description="EAL" evidence="3">
    <location>
        <begin position="328"/>
        <end position="582"/>
    </location>
</feature>
<feature type="domain" description="GGDEF" evidence="4">
    <location>
        <begin position="183"/>
        <end position="317"/>
    </location>
</feature>
<dbReference type="PANTHER" id="PTHR44757">
    <property type="entry name" value="DIGUANYLATE CYCLASE DGCP"/>
    <property type="match status" value="1"/>
</dbReference>
<sequence>MIDDVQCLQEAPQQVSVLVVDDDDVDRERIIRLLHRNALCSQILEADSKASALSLLGRELFDFVFLDFKLDDGDGRELVPSIQQRNQSCLIVAVTGTGNECIAAEAIKLGVYEYLPKFELTEDRLRQTISDGVRVAAMQAKLRETELLLQHRSLYDSLTDLPNRNLFLDRLEQLCALHARNQLPFAVLMIDLDRFKEVNDKLGHQTGDLVLREVGTRFASLLRGSDTIARLGGDEFAALLLEVDGAECALALAEKVGHTLDAPILVGEHALSIGASFGVAMCPQHGCDPVQLLSCADIAMYQAKSNLGSVALYAGENDKPWPKSGQTTQALITQLTRALQHKELEMHYQPKVRLDTEEVVGFEALVRWNSPIQGQVNPDDFMPTLESCNLLSRFTYLTLELVLSQQQIWINQLREPFKVAVNISARMLEDSRFVEEVMARLASYKIPPSLLVLELTETALVINPVKAKAMIEQLHAHGVSLSIDDFGAGFTSFTYLKNCPITEIKLDKAFAQGLEPGSFNASLIQCMAVFCQSRAIDFIVEGVERKKYWPVLMRLGCYLGQGYSIAKPMPAAKVLPWREMWERGKRRA</sequence>
<dbReference type="InterPro" id="IPR011006">
    <property type="entry name" value="CheY-like_superfamily"/>
</dbReference>
<evidence type="ECO:0000313" key="6">
    <source>
        <dbReference type="Proteomes" id="UP000192721"/>
    </source>
</evidence>
<comment type="caution">
    <text evidence="5">The sequence shown here is derived from an EMBL/GenBank/DDBJ whole genome shotgun (WGS) entry which is preliminary data.</text>
</comment>
<evidence type="ECO:0000313" key="5">
    <source>
        <dbReference type="EMBL" id="OQS38027.1"/>
    </source>
</evidence>
<dbReference type="EMBL" id="MUKV01000017">
    <property type="protein sequence ID" value="OQS38027.1"/>
    <property type="molecule type" value="Genomic_DNA"/>
</dbReference>
<keyword evidence="1" id="KW-0597">Phosphoprotein</keyword>
<reference evidence="5 6" key="1">
    <citation type="submission" date="2017-02" db="EMBL/GenBank/DDBJ databases">
        <title>Chromobacterium haemolyticum H5244.</title>
        <authorList>
            <person name="Gulvik C.A."/>
        </authorList>
    </citation>
    <scope>NUCLEOTIDE SEQUENCE [LARGE SCALE GENOMIC DNA]</scope>
    <source>
        <strain evidence="5 6">H5244</strain>
    </source>
</reference>
<dbReference type="InterPro" id="IPR001633">
    <property type="entry name" value="EAL_dom"/>
</dbReference>
<dbReference type="Gene3D" id="3.30.70.270">
    <property type="match status" value="1"/>
</dbReference>
<dbReference type="Proteomes" id="UP000192721">
    <property type="component" value="Unassembled WGS sequence"/>
</dbReference>
<feature type="modified residue" description="4-aspartylphosphate" evidence="1">
    <location>
        <position position="67"/>
    </location>
</feature>
<evidence type="ECO:0008006" key="7">
    <source>
        <dbReference type="Google" id="ProtNLM"/>
    </source>
</evidence>
<dbReference type="SMART" id="SM00052">
    <property type="entry name" value="EAL"/>
    <property type="match status" value="1"/>
</dbReference>
<dbReference type="GO" id="GO:0000160">
    <property type="term" value="P:phosphorelay signal transduction system"/>
    <property type="evidence" value="ECO:0007669"/>
    <property type="project" value="InterPro"/>
</dbReference>
<dbReference type="Gene3D" id="3.20.20.450">
    <property type="entry name" value="EAL domain"/>
    <property type="match status" value="1"/>
</dbReference>
<dbReference type="PANTHER" id="PTHR44757:SF2">
    <property type="entry name" value="BIOFILM ARCHITECTURE MAINTENANCE PROTEIN MBAA"/>
    <property type="match status" value="1"/>
</dbReference>
<dbReference type="SUPFAM" id="SSF141868">
    <property type="entry name" value="EAL domain-like"/>
    <property type="match status" value="1"/>
</dbReference>
<dbReference type="SUPFAM" id="SSF52172">
    <property type="entry name" value="CheY-like"/>
    <property type="match status" value="1"/>
</dbReference>
<proteinExistence type="predicted"/>
<dbReference type="AlphaFoldDB" id="A0A1W0CTC1"/>
<dbReference type="InterPro" id="IPR043128">
    <property type="entry name" value="Rev_trsase/Diguanyl_cyclase"/>
</dbReference>
<feature type="domain" description="Response regulatory" evidence="2">
    <location>
        <begin position="16"/>
        <end position="132"/>
    </location>
</feature>
<dbReference type="PROSITE" id="PS50883">
    <property type="entry name" value="EAL"/>
    <property type="match status" value="1"/>
</dbReference>